<sequence length="352" mass="38178">MDSVRAKAERTGSEPADEVRADGVRVDGVRVDGVRVDGVRVEGEQADGGPARPRRAEGVRVRLMREDDLPSAERASGITFLEGDRSTRRVGEPEPEPRSPAASAQWIDRMRHFLTVDPAGCWVAVEGDEEEVVGFAISQNRDRLWYLATYGVLPGRQGSGIGKRMMDAVLAHADGRQGIFSSTVHPAATRRYRTAGFSLHPQMRMVGTVDRATLPATAAVAGLNEGHEGDLEWMDRLDQDLRGAGHGPDHLLLLGTLRLVVSRANGRRGYVYIDDRGRAVLLAAAQPETAQHLLWEALASAKGRTLVNCVTIANEWAVDVGLAARLDLGQEGYIAVRGMEPPAPYLASGHFL</sequence>
<dbReference type="InterPro" id="IPR016181">
    <property type="entry name" value="Acyl_CoA_acyltransferase"/>
</dbReference>
<dbReference type="Proteomes" id="UP000060513">
    <property type="component" value="Chromosome"/>
</dbReference>
<dbReference type="EMBL" id="CP011340">
    <property type="protein sequence ID" value="ALC19499.1"/>
    <property type="molecule type" value="Genomic_DNA"/>
</dbReference>
<dbReference type="Gene3D" id="3.40.630.30">
    <property type="match status" value="1"/>
</dbReference>
<dbReference type="KEGG" id="spri:SPRI_1193"/>
<reference evidence="3 4" key="1">
    <citation type="submission" date="2015-08" db="EMBL/GenBank/DDBJ databases">
        <title>Genome sequence of the pristinamycin over-producing bacterium Streptomyces pristinaespiralis HCCB10218.</title>
        <authorList>
            <person name="Tian J."/>
            <person name="Yang J."/>
            <person name="Li L."/>
            <person name="Ruan L."/>
            <person name="Wei W."/>
            <person name="Zheng G."/>
            <person name="Wei Z."/>
            <person name="Yang S."/>
            <person name="Ge M."/>
            <person name="Jiang W."/>
            <person name="Lu Y."/>
        </authorList>
    </citation>
    <scope>NUCLEOTIDE SEQUENCE [LARGE SCALE GENOMIC DNA]</scope>
    <source>
        <strain evidence="3 4">HCCB 10218</strain>
    </source>
</reference>
<gene>
    <name evidence="3" type="ORF">SPRI_1193</name>
</gene>
<accession>A0A0M3QHC1</accession>
<evidence type="ECO:0000259" key="2">
    <source>
        <dbReference type="PROSITE" id="PS51186"/>
    </source>
</evidence>
<feature type="compositionally biased region" description="Basic and acidic residues" evidence="1">
    <location>
        <begin position="83"/>
        <end position="97"/>
    </location>
</feature>
<dbReference type="AlphaFoldDB" id="A0A0M3QHC1"/>
<evidence type="ECO:0000256" key="1">
    <source>
        <dbReference type="SAM" id="MobiDB-lite"/>
    </source>
</evidence>
<dbReference type="Pfam" id="PF00583">
    <property type="entry name" value="Acetyltransf_1"/>
    <property type="match status" value="1"/>
</dbReference>
<dbReference type="STRING" id="38300.SPRI_1193"/>
<feature type="domain" description="N-acetyltransferase" evidence="2">
    <location>
        <begin position="59"/>
        <end position="215"/>
    </location>
</feature>
<dbReference type="PATRIC" id="fig|38300.4.peg.1274"/>
<name>A0A0M3QHC1_STRPR</name>
<dbReference type="GeneID" id="97237735"/>
<dbReference type="RefSeq" id="WP_078951209.1">
    <property type="nucleotide sequence ID" value="NZ_CP011340.1"/>
</dbReference>
<evidence type="ECO:0000313" key="3">
    <source>
        <dbReference type="EMBL" id="ALC19499.1"/>
    </source>
</evidence>
<feature type="region of interest" description="Disordered" evidence="1">
    <location>
        <begin position="1"/>
        <end position="23"/>
    </location>
</feature>
<protein>
    <submittedName>
        <fullName evidence="3">GCN5 family acetyltransferase</fullName>
    </submittedName>
</protein>
<evidence type="ECO:0000313" key="4">
    <source>
        <dbReference type="Proteomes" id="UP000060513"/>
    </source>
</evidence>
<keyword evidence="3" id="KW-0808">Transferase</keyword>
<dbReference type="CDD" id="cd04301">
    <property type="entry name" value="NAT_SF"/>
    <property type="match status" value="1"/>
</dbReference>
<dbReference type="GO" id="GO:0016747">
    <property type="term" value="F:acyltransferase activity, transferring groups other than amino-acyl groups"/>
    <property type="evidence" value="ECO:0007669"/>
    <property type="project" value="InterPro"/>
</dbReference>
<feature type="region of interest" description="Disordered" evidence="1">
    <location>
        <begin position="83"/>
        <end position="102"/>
    </location>
</feature>
<proteinExistence type="predicted"/>
<dbReference type="InterPro" id="IPR000182">
    <property type="entry name" value="GNAT_dom"/>
</dbReference>
<dbReference type="PROSITE" id="PS51186">
    <property type="entry name" value="GNAT"/>
    <property type="match status" value="1"/>
</dbReference>
<organism evidence="3">
    <name type="scientific">Streptomyces pristinaespiralis</name>
    <dbReference type="NCBI Taxonomy" id="38300"/>
    <lineage>
        <taxon>Bacteria</taxon>
        <taxon>Bacillati</taxon>
        <taxon>Actinomycetota</taxon>
        <taxon>Actinomycetes</taxon>
        <taxon>Kitasatosporales</taxon>
        <taxon>Streptomycetaceae</taxon>
        <taxon>Streptomyces</taxon>
    </lineage>
</organism>
<dbReference type="SUPFAM" id="SSF55729">
    <property type="entry name" value="Acyl-CoA N-acyltransferases (Nat)"/>
    <property type="match status" value="1"/>
</dbReference>